<dbReference type="EMBL" id="LN734822">
    <property type="protein sequence ID" value="CEL23871.1"/>
    <property type="molecule type" value="Genomic_DNA"/>
</dbReference>
<dbReference type="PATRIC" id="fig|2162.10.peg.227"/>
<evidence type="ECO:0000313" key="4">
    <source>
        <dbReference type="Proteomes" id="UP000062768"/>
    </source>
</evidence>
<reference evidence="1" key="1">
    <citation type="submission" date="2013-12" db="EMBL/GenBank/DDBJ databases">
        <title>The complete genome sequence of Methanobacterium sp. BRM9.</title>
        <authorList>
            <consortium name="Pastoral Greenhouse Gas Research Consortium"/>
            <person name="Kelly W.J."/>
            <person name="Leahy S.C."/>
            <person name="Perry R."/>
            <person name="Li D."/>
            <person name="Altermann E."/>
            <person name="Lambie S.C."/>
            <person name="Attwood G.T."/>
        </authorList>
    </citation>
    <scope>NUCLEOTIDE SEQUENCE [LARGE SCALE GENOMIC DNA]</scope>
    <source>
        <strain evidence="1">BRM9</strain>
    </source>
</reference>
<sequence>MEEEILVKNFSDSSYIKEEELLKIIHDFIEESVLQGIINEFVKEDVGYLRLKNRQIRWLAAKTRFRGSLE</sequence>
<dbReference type="OrthoDB" id="71179at2157"/>
<organism evidence="1 3">
    <name type="scientific">Methanobacterium formicicum</name>
    <dbReference type="NCBI Taxonomy" id="2162"/>
    <lineage>
        <taxon>Archaea</taxon>
        <taxon>Methanobacteriati</taxon>
        <taxon>Methanobacteriota</taxon>
        <taxon>Methanomada group</taxon>
        <taxon>Methanobacteria</taxon>
        <taxon>Methanobacteriales</taxon>
        <taxon>Methanobacteriaceae</taxon>
        <taxon>Methanobacterium</taxon>
    </lineage>
</organism>
<dbReference type="Proteomes" id="UP000029661">
    <property type="component" value="Chromosome"/>
</dbReference>
<dbReference type="RefSeq" id="WP_048085709.1">
    <property type="nucleotide sequence ID" value="NZ_CP006933.1"/>
</dbReference>
<keyword evidence="4" id="KW-1185">Reference proteome</keyword>
<reference evidence="2" key="2">
    <citation type="submission" date="2014-09" db="EMBL/GenBank/DDBJ databases">
        <authorList>
            <person name="Bishop-Lilly K.A."/>
            <person name="Broomall S.M."/>
            <person name="Chain P.S."/>
            <person name="Chertkov O."/>
            <person name="Coyne S.R."/>
            <person name="Daligault H.E."/>
            <person name="Davenport K.W."/>
            <person name="Erkkila T."/>
            <person name="Frey K.G."/>
            <person name="Gibbons H.S."/>
            <person name="Gu W."/>
            <person name="Jaissle J."/>
            <person name="Johnson S.L."/>
            <person name="Koroleva G.I."/>
            <person name="Ladner J.T."/>
            <person name="Lo C.-C."/>
            <person name="Minogue T.D."/>
            <person name="Munk C."/>
            <person name="Palacios G.F."/>
            <person name="Redden C.L."/>
            <person name="Rosenzweig C.N."/>
            <person name="Scholz M.B."/>
            <person name="Teshima H."/>
            <person name="Xu Y."/>
        </authorList>
    </citation>
    <scope>NUCLEOTIDE SEQUENCE</scope>
    <source>
        <strain evidence="2">Mb9</strain>
    </source>
</reference>
<name>A0A089ZDN2_METFO</name>
<dbReference type="KEGG" id="mfc:BRM9_2114"/>
<dbReference type="GeneID" id="26738483"/>
<dbReference type="AlphaFoldDB" id="A0A089ZDN2"/>
<gene>
    <name evidence="1" type="ORF">BRM9_2114</name>
    <name evidence="2" type="ORF">MB9_0216</name>
</gene>
<protein>
    <submittedName>
        <fullName evidence="1">Uncharacterized protein</fullName>
    </submittedName>
</protein>
<dbReference type="Proteomes" id="UP000062768">
    <property type="component" value="Chromosome I"/>
</dbReference>
<proteinExistence type="predicted"/>
<evidence type="ECO:0000313" key="3">
    <source>
        <dbReference type="Proteomes" id="UP000029661"/>
    </source>
</evidence>
<dbReference type="EMBL" id="CP006933">
    <property type="protein sequence ID" value="AIS32916.1"/>
    <property type="molecule type" value="Genomic_DNA"/>
</dbReference>
<evidence type="ECO:0000313" key="2">
    <source>
        <dbReference type="EMBL" id="CEL23871.1"/>
    </source>
</evidence>
<accession>A0A089ZDN2</accession>
<evidence type="ECO:0000313" key="1">
    <source>
        <dbReference type="EMBL" id="AIS32916.1"/>
    </source>
</evidence>